<feature type="transmembrane region" description="Helical" evidence="1">
    <location>
        <begin position="66"/>
        <end position="93"/>
    </location>
</feature>
<evidence type="ECO:0000259" key="2">
    <source>
        <dbReference type="Pfam" id="PF01569"/>
    </source>
</evidence>
<evidence type="ECO:0000313" key="3">
    <source>
        <dbReference type="EMBL" id="RKR88885.1"/>
    </source>
</evidence>
<dbReference type="RefSeq" id="WP_121157436.1">
    <property type="nucleotide sequence ID" value="NZ_RBKT01000001.1"/>
</dbReference>
<keyword evidence="4" id="KW-1185">Reference proteome</keyword>
<name>A0A495JJM1_9ACTN</name>
<keyword evidence="1" id="KW-0472">Membrane</keyword>
<feature type="transmembrane region" description="Helical" evidence="1">
    <location>
        <begin position="21"/>
        <end position="46"/>
    </location>
</feature>
<dbReference type="AlphaFoldDB" id="A0A495JJM1"/>
<comment type="caution">
    <text evidence="3">The sequence shown here is derived from an EMBL/GenBank/DDBJ whole genome shotgun (WGS) entry which is preliminary data.</text>
</comment>
<dbReference type="Gene3D" id="1.20.144.10">
    <property type="entry name" value="Phosphatidic acid phosphatase type 2/haloperoxidase"/>
    <property type="match status" value="1"/>
</dbReference>
<dbReference type="EMBL" id="RBKT01000001">
    <property type="protein sequence ID" value="RKR88885.1"/>
    <property type="molecule type" value="Genomic_DNA"/>
</dbReference>
<dbReference type="Proteomes" id="UP000277671">
    <property type="component" value="Unassembled WGS sequence"/>
</dbReference>
<dbReference type="SUPFAM" id="SSF48317">
    <property type="entry name" value="Acid phosphatase/Vanadium-dependent haloperoxidase"/>
    <property type="match status" value="1"/>
</dbReference>
<evidence type="ECO:0000256" key="1">
    <source>
        <dbReference type="SAM" id="Phobius"/>
    </source>
</evidence>
<feature type="transmembrane region" description="Helical" evidence="1">
    <location>
        <begin position="165"/>
        <end position="183"/>
    </location>
</feature>
<feature type="domain" description="Phosphatidic acid phosphatase type 2/haloperoxidase" evidence="2">
    <location>
        <begin position="105"/>
        <end position="239"/>
    </location>
</feature>
<accession>A0A495JJM1</accession>
<keyword evidence="1" id="KW-1133">Transmembrane helix</keyword>
<reference evidence="3 4" key="1">
    <citation type="submission" date="2018-10" db="EMBL/GenBank/DDBJ databases">
        <title>Sequencing the genomes of 1000 actinobacteria strains.</title>
        <authorList>
            <person name="Klenk H.-P."/>
        </authorList>
    </citation>
    <scope>NUCLEOTIDE SEQUENCE [LARGE SCALE GENOMIC DNA]</scope>
    <source>
        <strain evidence="3 4">DSM 45175</strain>
    </source>
</reference>
<feature type="transmembrane region" description="Helical" evidence="1">
    <location>
        <begin position="105"/>
        <end position="125"/>
    </location>
</feature>
<dbReference type="InterPro" id="IPR000326">
    <property type="entry name" value="PAP2/HPO"/>
</dbReference>
<sequence>MRESGQGTGTVRRSGLRLRPVYPGGWWLDLLLLAGLAGLTLALANGHLYGIDQAVREWSDNNRPDFAYWIARVFNFLGQGGWLLTPVAAILGILTALRSRSIRPLLVVAAAYAATYLTIGPLKIWTDRAAPTSKLPPEESVKIFNSQLPAGEYSMSYPSGHVANAIIWYGAIALLLVAFLRTLGRPHPPAALARVIRIAPPLIVFCTTTYLSWHWITDSVAGILLGLFVDRLLTRIPWDDLPLPALRGGLDRPGVFTSAP</sequence>
<dbReference type="OrthoDB" id="5289372at2"/>
<keyword evidence="1" id="KW-0812">Transmembrane</keyword>
<evidence type="ECO:0000313" key="4">
    <source>
        <dbReference type="Proteomes" id="UP000277671"/>
    </source>
</evidence>
<proteinExistence type="predicted"/>
<feature type="transmembrane region" description="Helical" evidence="1">
    <location>
        <begin position="195"/>
        <end position="216"/>
    </location>
</feature>
<organism evidence="3 4">
    <name type="scientific">Micromonospora pisi</name>
    <dbReference type="NCBI Taxonomy" id="589240"/>
    <lineage>
        <taxon>Bacteria</taxon>
        <taxon>Bacillati</taxon>
        <taxon>Actinomycetota</taxon>
        <taxon>Actinomycetes</taxon>
        <taxon>Micromonosporales</taxon>
        <taxon>Micromonosporaceae</taxon>
        <taxon>Micromonospora</taxon>
    </lineage>
</organism>
<dbReference type="InterPro" id="IPR036938">
    <property type="entry name" value="PAP2/HPO_sf"/>
</dbReference>
<gene>
    <name evidence="3" type="ORF">BDK92_3216</name>
</gene>
<dbReference type="Pfam" id="PF01569">
    <property type="entry name" value="PAP2"/>
    <property type="match status" value="1"/>
</dbReference>
<protein>
    <submittedName>
        <fullName evidence="3">PAP2 superfamily protein</fullName>
    </submittedName>
</protein>